<dbReference type="InterPro" id="IPR052894">
    <property type="entry name" value="AsmA-related"/>
</dbReference>
<keyword evidence="2" id="KW-0812">Transmembrane</keyword>
<dbReference type="KEGG" id="rmb:K529_007935"/>
<dbReference type="InterPro" id="IPR025263">
    <property type="entry name" value="YhdP_central"/>
</dbReference>
<proteinExistence type="predicted"/>
<feature type="region of interest" description="Disordered" evidence="1">
    <location>
        <begin position="1139"/>
        <end position="1173"/>
    </location>
</feature>
<dbReference type="PANTHER" id="PTHR30441:SF4">
    <property type="entry name" value="PROTEIN ASMA"/>
    <property type="match status" value="1"/>
</dbReference>
<keyword evidence="2" id="KW-1133">Transmembrane helix</keyword>
<dbReference type="GO" id="GO:0090313">
    <property type="term" value="P:regulation of protein targeting to membrane"/>
    <property type="evidence" value="ECO:0007669"/>
    <property type="project" value="TreeGrafter"/>
</dbReference>
<dbReference type="EMBL" id="CP015230">
    <property type="protein sequence ID" value="ANP40689.1"/>
    <property type="molecule type" value="Genomic_DNA"/>
</dbReference>
<evidence type="ECO:0000256" key="2">
    <source>
        <dbReference type="SAM" id="Phobius"/>
    </source>
</evidence>
<dbReference type="GeneID" id="28249753"/>
<dbReference type="AlphaFoldDB" id="A0A1B1A278"/>
<reference evidence="4 5" key="1">
    <citation type="journal article" date="2016" name="ISME J.">
        <title>Global occurrence and heterogeneity of the Roseobacter-clade species Ruegeria mobilis.</title>
        <authorList>
            <person name="Sonnenschein E."/>
            <person name="Gram L."/>
        </authorList>
    </citation>
    <scope>NUCLEOTIDE SEQUENCE [LARGE SCALE GENOMIC DNA]</scope>
    <source>
        <strain evidence="4 5">F1926</strain>
    </source>
</reference>
<dbReference type="PANTHER" id="PTHR30441">
    <property type="entry name" value="DUF748 DOMAIN-CONTAINING PROTEIN"/>
    <property type="match status" value="1"/>
</dbReference>
<dbReference type="OrthoDB" id="7161641at2"/>
<protein>
    <recommendedName>
        <fullName evidence="3">YhdP central domain-containing protein</fullName>
    </recommendedName>
</protein>
<dbReference type="GO" id="GO:0005886">
    <property type="term" value="C:plasma membrane"/>
    <property type="evidence" value="ECO:0007669"/>
    <property type="project" value="TreeGrafter"/>
</dbReference>
<dbReference type="Pfam" id="PF13116">
    <property type="entry name" value="YhdP"/>
    <property type="match status" value="1"/>
</dbReference>
<dbReference type="RefSeq" id="WP_046002139.1">
    <property type="nucleotide sequence ID" value="NZ_CP015230.1"/>
</dbReference>
<organism evidence="4 5">
    <name type="scientific">Tritonibacter mobilis F1926</name>
    <dbReference type="NCBI Taxonomy" id="1265309"/>
    <lineage>
        <taxon>Bacteria</taxon>
        <taxon>Pseudomonadati</taxon>
        <taxon>Pseudomonadota</taxon>
        <taxon>Alphaproteobacteria</taxon>
        <taxon>Rhodobacterales</taxon>
        <taxon>Paracoccaceae</taxon>
        <taxon>Tritonibacter</taxon>
    </lineage>
</organism>
<evidence type="ECO:0000313" key="4">
    <source>
        <dbReference type="EMBL" id="ANP40689.1"/>
    </source>
</evidence>
<evidence type="ECO:0000256" key="1">
    <source>
        <dbReference type="SAM" id="MobiDB-lite"/>
    </source>
</evidence>
<feature type="region of interest" description="Disordered" evidence="1">
    <location>
        <begin position="1"/>
        <end position="63"/>
    </location>
</feature>
<dbReference type="Proteomes" id="UP000013243">
    <property type="component" value="Chromosome"/>
</dbReference>
<evidence type="ECO:0000259" key="3">
    <source>
        <dbReference type="Pfam" id="PF13116"/>
    </source>
</evidence>
<name>A0A1B1A278_9RHOB</name>
<feature type="domain" description="YhdP central" evidence="3">
    <location>
        <begin position="353"/>
        <end position="858"/>
    </location>
</feature>
<keyword evidence="2" id="KW-0472">Membrane</keyword>
<feature type="compositionally biased region" description="Basic and acidic residues" evidence="1">
    <location>
        <begin position="1151"/>
        <end position="1173"/>
    </location>
</feature>
<feature type="transmembrane region" description="Helical" evidence="2">
    <location>
        <begin position="72"/>
        <end position="90"/>
    </location>
</feature>
<gene>
    <name evidence="4" type="ORF">K529_007935</name>
</gene>
<accession>A0A1B1A278</accession>
<evidence type="ECO:0000313" key="5">
    <source>
        <dbReference type="Proteomes" id="UP000013243"/>
    </source>
</evidence>
<sequence>MSGEGKPQIVSSPQDDLSEAAEDARPDVSSETDTFETKTTDAPPADSGTDPAPDPEPAAKPRRWQRRMWKSGVWLVALLALFAAATMVLLDKRLDAPQWLRAEAERRIERHLGGLQIEFGEIELVVHSGWRPRLSLRDVTLFYPDGSPAVHLEDAQAALAMRPLLRGQLRPKLISLSGLFATLETGRDGAVALSFSDGATPLRQARNLPQLIDTWDRQLELPILSAVTRVETQSVTLNYIDRRIDRAWTLDGGAVLLSREGDSVNIDAGFSVLSGREYASTVDANYRSDIGDTAAEFAVVVDQVPSVDIASQSPAFGWLDVLRAPISGALRGAVDSDGKLLPLTASLEIGTGVIQPNDQLKPVPLQSAQSFFTFDPARQELAFTRLSVESGWVSGQMEGRAELVGVRDGRLTQLVGQLSFSDLKVNPLRLYPDPLAFSGVQADFLMELQPFRLRLGEALVQQGDTDLLLRGEVRAGAKGWSYDLQGSADRLDVAMVKEMWPPSAPPKPRAWFSENVLAGDIRDAQFALRGRDAQKPFVAVDLGFENGTVRFNKFYPLLKGAAGQLSIYGQRLVVTATEGGVTARQGGRMDLAGTSFIIPDTSLKGDNSLGILRAELKGTALAALSLLNREPLTILSNVGLPVGLGSGEVELSATASMPLKKKLDVAEVDYHYAGQLRRVASDVLVPGYPIAADALSISGDNSHVTVSGPGTFAGVPIRAKWRQGIRPGNPPDGTIEGHIELSPRTMKALNIGLPDGMVSGSGRAILKAVLPPGEPVQLSVNSDLKGVGLRLAELGWSKSEGSAGRLSFNTVLQKAPTIENLVLEATGLRAAGRVTVKPDGGLDQAQFSSVSLGGWLQGPVTLRGRGNATPSLSMTGGWIDLERAPFSSRDEGRSAGGGGSNTPISLAIDRLQVTQELSLSRFQGRFDTLGGVNGSFTGNLNTLTPVEGVVVPQAGGLAMRLRSADAGGVFRAAEVMRDGYGGSFEMTMVPAVQPGEYNGQLRVNNIRVKNTPTIAALINSLSLVGLFDELSGQGILFTSMEADFRLGSRYLTLVNSSAVGPSIGLSMDGVYDLTTSQMNMRGVLSPIYLVNAIGSVLTRKGEGLFGFSFTVKGKAADPVVSVNPLSGIAPGFLREIFRGEAPRAPGATPPAKEERRKTAEELREERARRRDAR</sequence>
<dbReference type="STRING" id="1265309.K529_007935"/>